<proteinExistence type="predicted"/>
<gene>
    <name evidence="1" type="ORF">TTHERM_00609310</name>
</gene>
<organism evidence="1 2">
    <name type="scientific">Tetrahymena thermophila (strain SB210)</name>
    <dbReference type="NCBI Taxonomy" id="312017"/>
    <lineage>
        <taxon>Eukaryota</taxon>
        <taxon>Sar</taxon>
        <taxon>Alveolata</taxon>
        <taxon>Ciliophora</taxon>
        <taxon>Intramacronucleata</taxon>
        <taxon>Oligohymenophorea</taxon>
        <taxon>Hymenostomatida</taxon>
        <taxon>Tetrahymenina</taxon>
        <taxon>Tetrahymenidae</taxon>
        <taxon>Tetrahymena</taxon>
    </lineage>
</organism>
<sequence>MKQDNNQELIILNNILFLVNLSKTSQSSQRNLLNKWFQDSIKSYVLETVAAPLIVKHLCFSSTTQLKTFIHSQKTIQCKPKYMRIIEWYFFYIKKYNQEDLFIQNIQQILSNPEDITQSSTKKTYNALKAVRKQFVCLLILKYFKIYEQQEIPSFYELWNICYPQEIQIKKKLTKFDKQIKSDIMIKEEVNCNDSLISSTAHLFNCSSSLSLQNQQDYINEEISTYINSSKNSVKQSFENTNNYAQSNDYSDYKSCKQPINNRIFEEDSYEEESMNHFLQFNKPTQQQNEEQSTNSKDQFDDDQELQRRKYQLLCFQQNPQFN</sequence>
<evidence type="ECO:0000313" key="1">
    <source>
        <dbReference type="EMBL" id="EAR90327.1"/>
    </source>
</evidence>
<dbReference type="HOGENOM" id="CLU_065921_0_0_1"/>
<dbReference type="AlphaFoldDB" id="Q22YF8"/>
<evidence type="ECO:0000313" key="2">
    <source>
        <dbReference type="Proteomes" id="UP000009168"/>
    </source>
</evidence>
<dbReference type="EMBL" id="GG662800">
    <property type="protein sequence ID" value="EAR90327.1"/>
    <property type="molecule type" value="Genomic_DNA"/>
</dbReference>
<dbReference type="InParanoid" id="Q22YF8"/>
<protein>
    <submittedName>
        <fullName evidence="1">Uncharacterized protein</fullName>
    </submittedName>
</protein>
<reference evidence="2" key="1">
    <citation type="journal article" date="2006" name="PLoS Biol.">
        <title>Macronuclear genome sequence of the ciliate Tetrahymena thermophila, a model eukaryote.</title>
        <authorList>
            <person name="Eisen J.A."/>
            <person name="Coyne R.S."/>
            <person name="Wu M."/>
            <person name="Wu D."/>
            <person name="Thiagarajan M."/>
            <person name="Wortman J.R."/>
            <person name="Badger J.H."/>
            <person name="Ren Q."/>
            <person name="Amedeo P."/>
            <person name="Jones K.M."/>
            <person name="Tallon L.J."/>
            <person name="Delcher A.L."/>
            <person name="Salzberg S.L."/>
            <person name="Silva J.C."/>
            <person name="Haas B.J."/>
            <person name="Majoros W.H."/>
            <person name="Farzad M."/>
            <person name="Carlton J.M."/>
            <person name="Smith R.K. Jr."/>
            <person name="Garg J."/>
            <person name="Pearlman R.E."/>
            <person name="Karrer K.M."/>
            <person name="Sun L."/>
            <person name="Manning G."/>
            <person name="Elde N.C."/>
            <person name="Turkewitz A.P."/>
            <person name="Asai D.J."/>
            <person name="Wilkes D.E."/>
            <person name="Wang Y."/>
            <person name="Cai H."/>
            <person name="Collins K."/>
            <person name="Stewart B.A."/>
            <person name="Lee S.R."/>
            <person name="Wilamowska K."/>
            <person name="Weinberg Z."/>
            <person name="Ruzzo W.L."/>
            <person name="Wloga D."/>
            <person name="Gaertig J."/>
            <person name="Frankel J."/>
            <person name="Tsao C.-C."/>
            <person name="Gorovsky M.A."/>
            <person name="Keeling P.J."/>
            <person name="Waller R.F."/>
            <person name="Patron N.J."/>
            <person name="Cherry J.M."/>
            <person name="Stover N.A."/>
            <person name="Krieger C.J."/>
            <person name="del Toro C."/>
            <person name="Ryder H.F."/>
            <person name="Williamson S.C."/>
            <person name="Barbeau R.A."/>
            <person name="Hamilton E.P."/>
            <person name="Orias E."/>
        </authorList>
    </citation>
    <scope>NUCLEOTIDE SEQUENCE [LARGE SCALE GENOMIC DNA]</scope>
    <source>
        <strain evidence="2">SB210</strain>
    </source>
</reference>
<dbReference type="RefSeq" id="XP_001010572.1">
    <property type="nucleotide sequence ID" value="XM_001010572.2"/>
</dbReference>
<keyword evidence="2" id="KW-1185">Reference proteome</keyword>
<dbReference type="GeneID" id="7836547"/>
<dbReference type="KEGG" id="tet:TTHERM_00609310"/>
<name>Q22YF8_TETTS</name>
<accession>Q22YF8</accession>
<dbReference type="Proteomes" id="UP000009168">
    <property type="component" value="Unassembled WGS sequence"/>
</dbReference>